<name>A0A0M4D8I8_STRPR</name>
<dbReference type="RefSeq" id="WP_005317402.1">
    <property type="nucleotide sequence ID" value="NZ_CP011340.1"/>
</dbReference>
<protein>
    <submittedName>
        <fullName evidence="1">Uncharacterized protein</fullName>
    </submittedName>
</protein>
<accession>A0A0M4D8I8</accession>
<dbReference type="GeneID" id="97234138"/>
<dbReference type="PATRIC" id="fig|38300.4.peg.5043"/>
<sequence>MNEDAAVNDDAAGDMRSDTDMRLGDALRREADAVPVGPAPVDGVLRRGRAARRRRTAAMAGGVTALVAVLAVVPLSGELTRRHTPSPPATAPPVTALPTAVRTVGPYEPEPIGRGHSMALLPDGAQNYVVGAGDIAESVDAARGYTGDNIGPESLSGGRIHDGELLLHHGAFRTRLLPARIEVRTDSGARSPASALRLPGEPGWGAYYAFGDASTADEGWTVTAYGADGGVLAERYFGAVSGP</sequence>
<proteinExistence type="predicted"/>
<dbReference type="Proteomes" id="UP000060513">
    <property type="component" value="Chromosome"/>
</dbReference>
<dbReference type="OrthoDB" id="4265371at2"/>
<reference evidence="1 2" key="1">
    <citation type="submission" date="2015-08" db="EMBL/GenBank/DDBJ databases">
        <title>Genome sequence of the pristinamycin over-producing bacterium Streptomyces pristinaespiralis HCCB10218.</title>
        <authorList>
            <person name="Tian J."/>
            <person name="Yang J."/>
            <person name="Li L."/>
            <person name="Ruan L."/>
            <person name="Wei W."/>
            <person name="Zheng G."/>
            <person name="Wei Z."/>
            <person name="Yang S."/>
            <person name="Ge M."/>
            <person name="Jiang W."/>
            <person name="Lu Y."/>
        </authorList>
    </citation>
    <scope>NUCLEOTIDE SEQUENCE [LARGE SCALE GENOMIC DNA]</scope>
    <source>
        <strain evidence="1 2">HCCB 10218</strain>
    </source>
</reference>
<dbReference type="STRING" id="38300.SPRI_4810"/>
<organism evidence="1">
    <name type="scientific">Streptomyces pristinaespiralis</name>
    <dbReference type="NCBI Taxonomy" id="38300"/>
    <lineage>
        <taxon>Bacteria</taxon>
        <taxon>Bacillati</taxon>
        <taxon>Actinomycetota</taxon>
        <taxon>Actinomycetes</taxon>
        <taxon>Kitasatosporales</taxon>
        <taxon>Streptomycetaceae</taxon>
        <taxon>Streptomyces</taxon>
    </lineage>
</organism>
<dbReference type="OMA" id="EPEPIGR"/>
<dbReference type="EMBL" id="CP011340">
    <property type="protein sequence ID" value="ALC23116.1"/>
    <property type="molecule type" value="Genomic_DNA"/>
</dbReference>
<evidence type="ECO:0000313" key="1">
    <source>
        <dbReference type="EMBL" id="ALC23116.1"/>
    </source>
</evidence>
<evidence type="ECO:0000313" key="2">
    <source>
        <dbReference type="Proteomes" id="UP000060513"/>
    </source>
</evidence>
<gene>
    <name evidence="1" type="ORF">SPRI_4810</name>
</gene>
<dbReference type="AlphaFoldDB" id="A0A0M4D8I8"/>
<dbReference type="KEGG" id="spri:SPRI_4810"/>